<proteinExistence type="predicted"/>
<gene>
    <name evidence="2" type="ORF">BRADI_3g13389v3</name>
</gene>
<evidence type="ECO:0000313" key="2">
    <source>
        <dbReference type="EMBL" id="PNT66506.1"/>
    </source>
</evidence>
<reference evidence="2 3" key="1">
    <citation type="journal article" date="2010" name="Nature">
        <title>Genome sequencing and analysis of the model grass Brachypodium distachyon.</title>
        <authorList>
            <consortium name="International Brachypodium Initiative"/>
        </authorList>
    </citation>
    <scope>NUCLEOTIDE SEQUENCE [LARGE SCALE GENOMIC DNA]</scope>
    <source>
        <strain evidence="2 3">Bd21</strain>
    </source>
</reference>
<reference evidence="2" key="2">
    <citation type="submission" date="2017-06" db="EMBL/GenBank/DDBJ databases">
        <title>WGS assembly of Brachypodium distachyon.</title>
        <authorList>
            <consortium name="The International Brachypodium Initiative"/>
            <person name="Lucas S."/>
            <person name="Harmon-Smith M."/>
            <person name="Lail K."/>
            <person name="Tice H."/>
            <person name="Grimwood J."/>
            <person name="Bruce D."/>
            <person name="Barry K."/>
            <person name="Shu S."/>
            <person name="Lindquist E."/>
            <person name="Wang M."/>
            <person name="Pitluck S."/>
            <person name="Vogel J.P."/>
            <person name="Garvin D.F."/>
            <person name="Mockler T.C."/>
            <person name="Schmutz J."/>
            <person name="Rokhsar D."/>
            <person name="Bevan M.W."/>
        </authorList>
    </citation>
    <scope>NUCLEOTIDE SEQUENCE</scope>
    <source>
        <strain evidence="2">Bd21</strain>
    </source>
</reference>
<evidence type="ECO:0000313" key="4">
    <source>
        <dbReference type="Proteomes" id="UP000008810"/>
    </source>
</evidence>
<evidence type="ECO:0000313" key="3">
    <source>
        <dbReference type="EnsemblPlants" id="PNT66506"/>
    </source>
</evidence>
<protein>
    <recommendedName>
        <fullName evidence="5">Secreted protein</fullName>
    </recommendedName>
</protein>
<dbReference type="Gramene" id="PNT66506">
    <property type="protein sequence ID" value="PNT66506"/>
    <property type="gene ID" value="BRADI_3g13389v3"/>
</dbReference>
<feature type="chain" id="PRO_5036319189" description="Secreted protein" evidence="1">
    <location>
        <begin position="19"/>
        <end position="116"/>
    </location>
</feature>
<name>A0A2K2CWV1_BRADI</name>
<sequence>MLLQIAFSFHALAVAVWTEPKLKKNEKDPRRKLCPRLLALFDPGRRRPHIYIQSFRQSLFQNQRMDCSCYMPCTRVCSSFVCLFACVIDRIDRPSKSKSKSKASGCMYGWIIKMAG</sequence>
<dbReference type="InParanoid" id="A0A2K2CWV1"/>
<feature type="signal peptide" evidence="1">
    <location>
        <begin position="1"/>
        <end position="18"/>
    </location>
</feature>
<accession>A0A2K2CWV1</accession>
<organism evidence="2">
    <name type="scientific">Brachypodium distachyon</name>
    <name type="common">Purple false brome</name>
    <name type="synonym">Trachynia distachya</name>
    <dbReference type="NCBI Taxonomy" id="15368"/>
    <lineage>
        <taxon>Eukaryota</taxon>
        <taxon>Viridiplantae</taxon>
        <taxon>Streptophyta</taxon>
        <taxon>Embryophyta</taxon>
        <taxon>Tracheophyta</taxon>
        <taxon>Spermatophyta</taxon>
        <taxon>Magnoliopsida</taxon>
        <taxon>Liliopsida</taxon>
        <taxon>Poales</taxon>
        <taxon>Poaceae</taxon>
        <taxon>BOP clade</taxon>
        <taxon>Pooideae</taxon>
        <taxon>Stipodae</taxon>
        <taxon>Brachypodieae</taxon>
        <taxon>Brachypodium</taxon>
    </lineage>
</organism>
<dbReference type="EMBL" id="CM000882">
    <property type="protein sequence ID" value="PNT66506.1"/>
    <property type="molecule type" value="Genomic_DNA"/>
</dbReference>
<keyword evidence="4" id="KW-1185">Reference proteome</keyword>
<evidence type="ECO:0008006" key="5">
    <source>
        <dbReference type="Google" id="ProtNLM"/>
    </source>
</evidence>
<evidence type="ECO:0000256" key="1">
    <source>
        <dbReference type="SAM" id="SignalP"/>
    </source>
</evidence>
<reference evidence="3" key="3">
    <citation type="submission" date="2018-08" db="UniProtKB">
        <authorList>
            <consortium name="EnsemblPlants"/>
        </authorList>
    </citation>
    <scope>IDENTIFICATION</scope>
    <source>
        <strain evidence="3">cv. Bd21</strain>
    </source>
</reference>
<dbReference type="AlphaFoldDB" id="A0A2K2CWV1"/>
<dbReference type="Proteomes" id="UP000008810">
    <property type="component" value="Chromosome 3"/>
</dbReference>
<dbReference type="EnsemblPlants" id="PNT66506">
    <property type="protein sequence ID" value="PNT66506"/>
    <property type="gene ID" value="BRADI_3g13389v3"/>
</dbReference>
<keyword evidence="1" id="KW-0732">Signal</keyword>